<evidence type="ECO:0000313" key="4">
    <source>
        <dbReference type="EMBL" id="MFA3842739.1"/>
    </source>
</evidence>
<evidence type="ECO:0000256" key="1">
    <source>
        <dbReference type="ARBA" id="ARBA00009013"/>
    </source>
</evidence>
<dbReference type="PANTHER" id="PTHR33495">
    <property type="entry name" value="ANTI-SIGMA FACTOR ANTAGONIST TM_1081-RELATED-RELATED"/>
    <property type="match status" value="1"/>
</dbReference>
<reference evidence="4 5" key="1">
    <citation type="submission" date="2024-08" db="EMBL/GenBank/DDBJ databases">
        <title>Genome sequence of Streptomyces aureus CACIA-1.46HGO.</title>
        <authorList>
            <person name="Evangelista-Martinez Z."/>
        </authorList>
    </citation>
    <scope>NUCLEOTIDE SEQUENCE [LARGE SCALE GENOMIC DNA]</scope>
    <source>
        <strain evidence="4 5">CACIA-1.46HGO</strain>
    </source>
</reference>
<dbReference type="Gene3D" id="3.30.750.24">
    <property type="entry name" value="STAS domain"/>
    <property type="match status" value="1"/>
</dbReference>
<protein>
    <recommendedName>
        <fullName evidence="2">Anti-sigma factor antagonist</fullName>
    </recommendedName>
</protein>
<dbReference type="Pfam" id="PF01740">
    <property type="entry name" value="STAS"/>
    <property type="match status" value="1"/>
</dbReference>
<evidence type="ECO:0000256" key="2">
    <source>
        <dbReference type="RuleBase" id="RU003749"/>
    </source>
</evidence>
<accession>A0ABV4SW96</accession>
<dbReference type="CDD" id="cd07043">
    <property type="entry name" value="STAS_anti-anti-sigma_factors"/>
    <property type="match status" value="1"/>
</dbReference>
<dbReference type="NCBIfam" id="TIGR00377">
    <property type="entry name" value="ant_ant_sig"/>
    <property type="match status" value="1"/>
</dbReference>
<dbReference type="Proteomes" id="UP001571476">
    <property type="component" value="Unassembled WGS sequence"/>
</dbReference>
<dbReference type="EMBL" id="JBGOSP010000043">
    <property type="protein sequence ID" value="MFA3842739.1"/>
    <property type="molecule type" value="Genomic_DNA"/>
</dbReference>
<dbReference type="InterPro" id="IPR002645">
    <property type="entry name" value="STAS_dom"/>
</dbReference>
<proteinExistence type="inferred from homology"/>
<dbReference type="RefSeq" id="WP_372566653.1">
    <property type="nucleotide sequence ID" value="NZ_JBGOSP010000043.1"/>
</dbReference>
<comment type="similarity">
    <text evidence="1 2">Belongs to the anti-sigma-factor antagonist family.</text>
</comment>
<organism evidence="4 5">
    <name type="scientific">Streptomyces aureus</name>
    <dbReference type="NCBI Taxonomy" id="193461"/>
    <lineage>
        <taxon>Bacteria</taxon>
        <taxon>Bacillati</taxon>
        <taxon>Actinomycetota</taxon>
        <taxon>Actinomycetes</taxon>
        <taxon>Kitasatosporales</taxon>
        <taxon>Streptomycetaceae</taxon>
        <taxon>Streptomyces</taxon>
    </lineage>
</organism>
<evidence type="ECO:0000259" key="3">
    <source>
        <dbReference type="PROSITE" id="PS50801"/>
    </source>
</evidence>
<sequence length="135" mass="14797">MRTNIIRHENMMVSYDVVNGWTVIEVDGEVDAHTAPVIREGVIKLLDEGHRHFVLDLGFVTFMDSMGLGMIVAITKRLRENEGALRIASASSRVLKIFDVSGMRRSYEILPSAAEATASAPLPGSLAHWPHPSSG</sequence>
<dbReference type="InterPro" id="IPR003658">
    <property type="entry name" value="Anti-sigma_ant"/>
</dbReference>
<feature type="domain" description="STAS" evidence="3">
    <location>
        <begin position="11"/>
        <end position="120"/>
    </location>
</feature>
<keyword evidence="5" id="KW-1185">Reference proteome</keyword>
<dbReference type="PROSITE" id="PS50801">
    <property type="entry name" value="STAS"/>
    <property type="match status" value="1"/>
</dbReference>
<dbReference type="PANTHER" id="PTHR33495:SF2">
    <property type="entry name" value="ANTI-SIGMA FACTOR ANTAGONIST TM_1081-RELATED"/>
    <property type="match status" value="1"/>
</dbReference>
<evidence type="ECO:0000313" key="5">
    <source>
        <dbReference type="Proteomes" id="UP001571476"/>
    </source>
</evidence>
<dbReference type="SUPFAM" id="SSF52091">
    <property type="entry name" value="SpoIIaa-like"/>
    <property type="match status" value="1"/>
</dbReference>
<name>A0ABV4SW96_9ACTN</name>
<comment type="caution">
    <text evidence="4">The sequence shown here is derived from an EMBL/GenBank/DDBJ whole genome shotgun (WGS) entry which is preliminary data.</text>
</comment>
<dbReference type="InterPro" id="IPR036513">
    <property type="entry name" value="STAS_dom_sf"/>
</dbReference>
<gene>
    <name evidence="4" type="ORF">ACEG43_42450</name>
</gene>